<organism evidence="3 4">
    <name type="scientific">Capnocytophaga gingivalis</name>
    <dbReference type="NCBI Taxonomy" id="1017"/>
    <lineage>
        <taxon>Bacteria</taxon>
        <taxon>Pseudomonadati</taxon>
        <taxon>Bacteroidota</taxon>
        <taxon>Flavobacteriia</taxon>
        <taxon>Flavobacteriales</taxon>
        <taxon>Flavobacteriaceae</taxon>
        <taxon>Capnocytophaga</taxon>
    </lineage>
</organism>
<dbReference type="Gene3D" id="3.20.20.190">
    <property type="entry name" value="Phosphatidylinositol (PI) phosphodiesterase"/>
    <property type="match status" value="1"/>
</dbReference>
<feature type="domain" description="GP-PDE" evidence="2">
    <location>
        <begin position="43"/>
        <end position="284"/>
    </location>
</feature>
<dbReference type="RefSeq" id="WP_323983490.1">
    <property type="nucleotide sequence ID" value="NZ_JAYKBW010000008.1"/>
</dbReference>
<dbReference type="EMBL" id="JAYKBW010000008">
    <property type="protein sequence ID" value="MEB3075259.1"/>
    <property type="molecule type" value="Genomic_DNA"/>
</dbReference>
<gene>
    <name evidence="3" type="ORF">VJJ08_08105</name>
</gene>
<dbReference type="Pfam" id="PF03009">
    <property type="entry name" value="GDPD"/>
    <property type="match status" value="1"/>
</dbReference>
<dbReference type="SUPFAM" id="SSF51695">
    <property type="entry name" value="PLC-like phosphodiesterases"/>
    <property type="match status" value="1"/>
</dbReference>
<dbReference type="PANTHER" id="PTHR46320">
    <property type="entry name" value="GLYCEROPHOSPHODIESTER PHOSPHODIESTERASE 1"/>
    <property type="match status" value="1"/>
</dbReference>
<evidence type="ECO:0000256" key="1">
    <source>
        <dbReference type="SAM" id="SignalP"/>
    </source>
</evidence>
<dbReference type="PROSITE" id="PS51704">
    <property type="entry name" value="GP_PDE"/>
    <property type="match status" value="1"/>
</dbReference>
<dbReference type="InterPro" id="IPR017946">
    <property type="entry name" value="PLC-like_Pdiesterase_TIM-brl"/>
</dbReference>
<comment type="caution">
    <text evidence="3">The sequence shown here is derived from an EMBL/GenBank/DDBJ whole genome shotgun (WGS) entry which is preliminary data.</text>
</comment>
<dbReference type="Proteomes" id="UP001311730">
    <property type="component" value="Unassembled WGS sequence"/>
</dbReference>
<dbReference type="PROSITE" id="PS51257">
    <property type="entry name" value="PROKAR_LIPOPROTEIN"/>
    <property type="match status" value="1"/>
</dbReference>
<dbReference type="CDD" id="cd08566">
    <property type="entry name" value="GDPD_AtGDE_like"/>
    <property type="match status" value="1"/>
</dbReference>
<evidence type="ECO:0000259" key="2">
    <source>
        <dbReference type="PROSITE" id="PS51704"/>
    </source>
</evidence>
<feature type="signal peptide" evidence="1">
    <location>
        <begin position="1"/>
        <end position="24"/>
    </location>
</feature>
<reference evidence="3 4" key="1">
    <citation type="submission" date="2023-12" db="EMBL/GenBank/DDBJ databases">
        <title>Genomic sequences of Capnocytophaga and Parvimonas strains.</title>
        <authorList>
            <person name="Watt R.M."/>
            <person name="Wang M."/>
            <person name="Yang T."/>
            <person name="Tong W.M."/>
        </authorList>
    </citation>
    <scope>NUCLEOTIDE SEQUENCE [LARGE SCALE GENOMIC DNA]</scope>
    <source>
        <strain evidence="3 4">CCUG 13096</strain>
    </source>
</reference>
<evidence type="ECO:0000313" key="3">
    <source>
        <dbReference type="EMBL" id="MEB3075259.1"/>
    </source>
</evidence>
<protein>
    <submittedName>
        <fullName evidence="3">Glycerophosphodiester phosphodiesterase family protein</fullName>
    </submittedName>
</protein>
<proteinExistence type="predicted"/>
<dbReference type="InterPro" id="IPR030395">
    <property type="entry name" value="GP_PDE_dom"/>
</dbReference>
<accession>A0ABU5Z8G3</accession>
<keyword evidence="4" id="KW-1185">Reference proteome</keyword>
<sequence length="284" mass="31896">MKKTFLLSLLLLLGVVACKNSSTGQITPQKDVITNQIYFAEKPIVSAHRAGKGIAGYPENCLQTIQYLSKKGIHSFEIDIFESTDGDLMLMHDDKLGRTATGQGVVSQMSTEALLKERLKDDFGKETNFQIPLLKDVLAWCKQHGAYLMLDFKKGISYSKVAELVRAEQMQAQVVLISYNVEQAKALYRVAPEMLISVTIRNQSELDRILETGIEREKLVAFTGVHLADDSLYKKLNELRIPSILGTLGNLDKRAEARGDHLYKEWAQKGIQIFSTDRPFAPKF</sequence>
<keyword evidence="1" id="KW-0732">Signal</keyword>
<name>A0ABU5Z8G3_9FLAO</name>
<evidence type="ECO:0000313" key="4">
    <source>
        <dbReference type="Proteomes" id="UP001311730"/>
    </source>
</evidence>
<feature type="chain" id="PRO_5045844439" evidence="1">
    <location>
        <begin position="25"/>
        <end position="284"/>
    </location>
</feature>
<dbReference type="PANTHER" id="PTHR46320:SF1">
    <property type="entry name" value="GLYCEROPHOSPHODIESTER PHOSPHODIESTERASE 1"/>
    <property type="match status" value="1"/>
</dbReference>